<gene>
    <name evidence="8" type="primary">gltX</name>
    <name evidence="11" type="ORF">SanaruYs_27820</name>
</gene>
<evidence type="ECO:0000256" key="8">
    <source>
        <dbReference type="HAMAP-Rule" id="MF_00022"/>
    </source>
</evidence>
<dbReference type="InterPro" id="IPR008925">
    <property type="entry name" value="aa_tRNA-synth_I_cd-bd_sf"/>
</dbReference>
<dbReference type="GO" id="GO:0004818">
    <property type="term" value="F:glutamate-tRNA ligase activity"/>
    <property type="evidence" value="ECO:0007669"/>
    <property type="project" value="UniProtKB-UniRule"/>
</dbReference>
<dbReference type="InterPro" id="IPR020061">
    <property type="entry name" value="Glu_tRNA_lig_a-bdl"/>
</dbReference>
<dbReference type="Pfam" id="PF19269">
    <property type="entry name" value="Anticodon_2"/>
    <property type="match status" value="1"/>
</dbReference>
<dbReference type="GO" id="GO:0005524">
    <property type="term" value="F:ATP binding"/>
    <property type="evidence" value="ECO:0007669"/>
    <property type="project" value="UniProtKB-UniRule"/>
</dbReference>
<feature type="short sequence motif" description="'KMSKS' region" evidence="8">
    <location>
        <begin position="262"/>
        <end position="266"/>
    </location>
</feature>
<evidence type="ECO:0000256" key="1">
    <source>
        <dbReference type="ARBA" id="ARBA00007894"/>
    </source>
</evidence>
<organism evidence="11 12">
    <name type="scientific">Chryseotalea sanaruensis</name>
    <dbReference type="NCBI Taxonomy" id="2482724"/>
    <lineage>
        <taxon>Bacteria</taxon>
        <taxon>Pseudomonadati</taxon>
        <taxon>Bacteroidota</taxon>
        <taxon>Cytophagia</taxon>
        <taxon>Cytophagales</taxon>
        <taxon>Chryseotaleaceae</taxon>
        <taxon>Chryseotalea</taxon>
    </lineage>
</organism>
<dbReference type="Gene3D" id="3.40.50.620">
    <property type="entry name" value="HUPs"/>
    <property type="match status" value="1"/>
</dbReference>
<dbReference type="Gene3D" id="3.90.800.10">
    <property type="entry name" value="Glutamyl-tRNA Synthetase, Domain 3"/>
    <property type="match status" value="1"/>
</dbReference>
<comment type="catalytic activity">
    <reaction evidence="8">
        <text>tRNA(Glu) + L-glutamate + ATP = L-glutamyl-tRNA(Glu) + AMP + diphosphate</text>
        <dbReference type="Rhea" id="RHEA:23540"/>
        <dbReference type="Rhea" id="RHEA-COMP:9663"/>
        <dbReference type="Rhea" id="RHEA-COMP:9680"/>
        <dbReference type="ChEBI" id="CHEBI:29985"/>
        <dbReference type="ChEBI" id="CHEBI:30616"/>
        <dbReference type="ChEBI" id="CHEBI:33019"/>
        <dbReference type="ChEBI" id="CHEBI:78442"/>
        <dbReference type="ChEBI" id="CHEBI:78520"/>
        <dbReference type="ChEBI" id="CHEBI:456215"/>
        <dbReference type="EC" id="6.1.1.17"/>
    </reaction>
</comment>
<keyword evidence="3 8" id="KW-0436">Ligase</keyword>
<dbReference type="SUPFAM" id="SSF48163">
    <property type="entry name" value="An anticodon-binding domain of class I aminoacyl-tRNA synthetases"/>
    <property type="match status" value="1"/>
</dbReference>
<proteinExistence type="inferred from homology"/>
<reference evidence="11 12" key="1">
    <citation type="submission" date="2018-11" db="EMBL/GenBank/DDBJ databases">
        <title>Chryseotalea sanarue gen. nov., sp., nov., a member of the family Cytophagaceae, isolated from a brackish lake in Hamamatsu Japan.</title>
        <authorList>
            <person name="Maejima Y."/>
            <person name="Iino T."/>
            <person name="Muraguchi Y."/>
            <person name="Fukuda K."/>
            <person name="Ohkuma M."/>
            <person name="Moriuchi R."/>
            <person name="Dohra H."/>
            <person name="Kimbara K."/>
            <person name="Shintani M."/>
        </authorList>
    </citation>
    <scope>NUCLEOTIDE SEQUENCE [LARGE SCALE GENOMIC DNA]</scope>
    <source>
        <strain evidence="11 12">Ys</strain>
    </source>
</reference>
<evidence type="ECO:0000259" key="9">
    <source>
        <dbReference type="Pfam" id="PF00749"/>
    </source>
</evidence>
<comment type="caution">
    <text evidence="8">Lacks conserved residue(s) required for the propagation of feature annotation.</text>
</comment>
<name>A0A401UCD6_9BACT</name>
<dbReference type="InterPro" id="IPR033910">
    <property type="entry name" value="GluRS_core"/>
</dbReference>
<dbReference type="GO" id="GO:0008270">
    <property type="term" value="F:zinc ion binding"/>
    <property type="evidence" value="ECO:0007669"/>
    <property type="project" value="InterPro"/>
</dbReference>
<evidence type="ECO:0000256" key="2">
    <source>
        <dbReference type="ARBA" id="ARBA00022490"/>
    </source>
</evidence>
<keyword evidence="12" id="KW-1185">Reference proteome</keyword>
<dbReference type="PANTHER" id="PTHR43311">
    <property type="entry name" value="GLUTAMATE--TRNA LIGASE"/>
    <property type="match status" value="1"/>
</dbReference>
<keyword evidence="4 8" id="KW-0547">Nucleotide-binding</keyword>
<comment type="caution">
    <text evidence="11">The sequence shown here is derived from an EMBL/GenBank/DDBJ whole genome shotgun (WGS) entry which is preliminary data.</text>
</comment>
<dbReference type="Gene3D" id="1.10.10.350">
    <property type="match status" value="1"/>
</dbReference>
<dbReference type="InterPro" id="IPR020751">
    <property type="entry name" value="aa-tRNA-synth_I_codon-bd_sub2"/>
</dbReference>
<comment type="function">
    <text evidence="8">Catalyzes the attachment of glutamate to tRNA(Glu) in a two-step reaction: glutamate is first activated by ATP to form Glu-AMP and then transferred to the acceptor end of tRNA(Glu).</text>
</comment>
<evidence type="ECO:0000256" key="6">
    <source>
        <dbReference type="ARBA" id="ARBA00022917"/>
    </source>
</evidence>
<dbReference type="InterPro" id="IPR049940">
    <property type="entry name" value="GluQ/Sye"/>
</dbReference>
<dbReference type="Pfam" id="PF00749">
    <property type="entry name" value="tRNA-synt_1c"/>
    <property type="match status" value="1"/>
</dbReference>
<keyword evidence="7 8" id="KW-0030">Aminoacyl-tRNA synthetase</keyword>
<dbReference type="GO" id="GO:0006424">
    <property type="term" value="P:glutamyl-tRNA aminoacylation"/>
    <property type="evidence" value="ECO:0007669"/>
    <property type="project" value="UniProtKB-UniRule"/>
</dbReference>
<keyword evidence="6 8" id="KW-0648">Protein biosynthesis</keyword>
<dbReference type="PROSITE" id="PS00178">
    <property type="entry name" value="AA_TRNA_LIGASE_I"/>
    <property type="match status" value="1"/>
</dbReference>
<dbReference type="GO" id="GO:0005829">
    <property type="term" value="C:cytosol"/>
    <property type="evidence" value="ECO:0007669"/>
    <property type="project" value="TreeGrafter"/>
</dbReference>
<dbReference type="Proteomes" id="UP000288227">
    <property type="component" value="Unassembled WGS sequence"/>
</dbReference>
<dbReference type="InterPro" id="IPR004527">
    <property type="entry name" value="Glu-tRNA-ligase_bac/mito"/>
</dbReference>
<feature type="short sequence motif" description="'HIGH' region" evidence="8">
    <location>
        <begin position="10"/>
        <end position="20"/>
    </location>
</feature>
<dbReference type="InterPro" id="IPR001412">
    <property type="entry name" value="aa-tRNA-synth_I_CS"/>
</dbReference>
<comment type="subcellular location">
    <subcellularLocation>
        <location evidence="8">Cytoplasm</location>
    </subcellularLocation>
</comment>
<dbReference type="InterPro" id="IPR014729">
    <property type="entry name" value="Rossmann-like_a/b/a_fold"/>
</dbReference>
<keyword evidence="2 8" id="KW-0963">Cytoplasm</keyword>
<dbReference type="GO" id="GO:0000049">
    <property type="term" value="F:tRNA binding"/>
    <property type="evidence" value="ECO:0007669"/>
    <property type="project" value="InterPro"/>
</dbReference>
<accession>A0A401UCD6</accession>
<evidence type="ECO:0000256" key="4">
    <source>
        <dbReference type="ARBA" id="ARBA00022741"/>
    </source>
</evidence>
<dbReference type="RefSeq" id="WP_127123202.1">
    <property type="nucleotide sequence ID" value="NZ_BHXQ01000005.1"/>
</dbReference>
<feature type="binding site" evidence="8">
    <location>
        <position position="265"/>
    </location>
    <ligand>
        <name>ATP</name>
        <dbReference type="ChEBI" id="CHEBI:30616"/>
    </ligand>
</feature>
<dbReference type="EMBL" id="BHXQ01000005">
    <property type="protein sequence ID" value="GCC52545.1"/>
    <property type="molecule type" value="Genomic_DNA"/>
</dbReference>
<dbReference type="EC" id="6.1.1.17" evidence="8"/>
<dbReference type="SUPFAM" id="SSF52374">
    <property type="entry name" value="Nucleotidylyl transferase"/>
    <property type="match status" value="1"/>
</dbReference>
<evidence type="ECO:0000313" key="11">
    <source>
        <dbReference type="EMBL" id="GCC52545.1"/>
    </source>
</evidence>
<evidence type="ECO:0000256" key="3">
    <source>
        <dbReference type="ARBA" id="ARBA00022598"/>
    </source>
</evidence>
<dbReference type="Gene3D" id="1.10.1160.10">
    <property type="entry name" value="Glutamyl-trna Synthetase, Domain 2"/>
    <property type="match status" value="1"/>
</dbReference>
<feature type="domain" description="Aminoacyl-tRNA synthetase class I anticodon-binding" evidence="10">
    <location>
        <begin position="363"/>
        <end position="502"/>
    </location>
</feature>
<dbReference type="HAMAP" id="MF_00022">
    <property type="entry name" value="Glu_tRNA_synth_type1"/>
    <property type="match status" value="1"/>
</dbReference>
<evidence type="ECO:0000313" key="12">
    <source>
        <dbReference type="Proteomes" id="UP000288227"/>
    </source>
</evidence>
<dbReference type="AlphaFoldDB" id="A0A401UCD6"/>
<dbReference type="CDD" id="cd00808">
    <property type="entry name" value="GluRS_core"/>
    <property type="match status" value="1"/>
</dbReference>
<comment type="subunit">
    <text evidence="8">Monomer.</text>
</comment>
<dbReference type="OrthoDB" id="9807503at2"/>
<dbReference type="InterPro" id="IPR020058">
    <property type="entry name" value="Glu/Gln-tRNA-synth_Ib_cat-dom"/>
</dbReference>
<dbReference type="InterPro" id="IPR045462">
    <property type="entry name" value="aa-tRNA-synth_I_cd-bd"/>
</dbReference>
<dbReference type="PRINTS" id="PR00987">
    <property type="entry name" value="TRNASYNTHGLU"/>
</dbReference>
<dbReference type="FunFam" id="3.40.50.620:FF:000127">
    <property type="entry name" value="Glutamate--tRNA ligase"/>
    <property type="match status" value="1"/>
</dbReference>
<dbReference type="PANTHER" id="PTHR43311:SF2">
    <property type="entry name" value="GLUTAMATE--TRNA LIGASE, MITOCHONDRIAL-RELATED"/>
    <property type="match status" value="1"/>
</dbReference>
<keyword evidence="5 8" id="KW-0067">ATP-binding</keyword>
<evidence type="ECO:0000259" key="10">
    <source>
        <dbReference type="Pfam" id="PF19269"/>
    </source>
</evidence>
<dbReference type="InterPro" id="IPR000924">
    <property type="entry name" value="Glu/Gln-tRNA-synth"/>
</dbReference>
<comment type="similarity">
    <text evidence="1 8">Belongs to the class-I aminoacyl-tRNA synthetase family. Glutamate--tRNA ligase type 1 subfamily.</text>
</comment>
<evidence type="ECO:0000256" key="5">
    <source>
        <dbReference type="ARBA" id="ARBA00022840"/>
    </source>
</evidence>
<feature type="domain" description="Glutamyl/glutaminyl-tRNA synthetase class Ib catalytic" evidence="9">
    <location>
        <begin position="4"/>
        <end position="348"/>
    </location>
</feature>
<dbReference type="NCBIfam" id="TIGR00464">
    <property type="entry name" value="gltX_bact"/>
    <property type="match status" value="1"/>
</dbReference>
<sequence>MKAVRVRFAPSPTGALHIGGVRTALYNFLLARQQGGTMILRIEDTDQTRYVPGAEEYIVKALAWVGIKIDEGVGVGGPHAPYRQSERKDIYAKYTQQLIDSGHAYYAFDTEEELEQMRERLKAAGVDQQQYNSITRMQMRNSLTLSEEETKALIDKGTPYVIRLKVPRKEEVRLNDLIRGWVMVHSSQIDDKVLMKSDGMPTYHLANVVDDYLMEISHVIRGEEWLPSAPLHVLLYKFLGWEEAMPKFAHLPLLLKPSGDGKLSKRDADQMGFPIFPLDWVDPNTNERAPGYKESGYLSDALVNFLAFLGWNPGTTQEIFSMEELIKAFSIERIGKAGARFDIQKAQWFNQQYLKARSNETLAEYLLTILKNEGVNCSSETAIKICSIMKERITFPKDIWEQGKFLFFTPTQFDNAVADKKWNNEAVTVLTAYRESISALTAFDATIAKTTLESVTAALGIGTGKILQALRLSITGAGAGPDLMMVMEIVGKEEVVKRLDFALQTLKVKVA</sequence>
<evidence type="ECO:0000256" key="7">
    <source>
        <dbReference type="ARBA" id="ARBA00023146"/>
    </source>
</evidence>
<protein>
    <recommendedName>
        <fullName evidence="8">Glutamate--tRNA ligase</fullName>
        <ecNumber evidence="8">6.1.1.17</ecNumber>
    </recommendedName>
    <alternativeName>
        <fullName evidence="8">Glutamyl-tRNA synthetase</fullName>
        <shortName evidence="8">GluRS</shortName>
    </alternativeName>
</protein>